<comment type="caution">
    <text evidence="1">The sequence shown here is derived from an EMBL/GenBank/DDBJ whole genome shotgun (WGS) entry which is preliminary data.</text>
</comment>
<gene>
    <name evidence="1" type="primary">HAT2</name>
    <name evidence="1" type="ORF">M8818_005208</name>
</gene>
<dbReference type="EMBL" id="JAMKPW020000029">
    <property type="protein sequence ID" value="KAK8203561.1"/>
    <property type="molecule type" value="Genomic_DNA"/>
</dbReference>
<organism evidence="1 2">
    <name type="scientific">Zalaria obscura</name>
    <dbReference type="NCBI Taxonomy" id="2024903"/>
    <lineage>
        <taxon>Eukaryota</taxon>
        <taxon>Fungi</taxon>
        <taxon>Dikarya</taxon>
        <taxon>Ascomycota</taxon>
        <taxon>Pezizomycotina</taxon>
        <taxon>Dothideomycetes</taxon>
        <taxon>Dothideomycetidae</taxon>
        <taxon>Dothideales</taxon>
        <taxon>Zalariaceae</taxon>
        <taxon>Zalaria</taxon>
    </lineage>
</organism>
<evidence type="ECO:0000313" key="1">
    <source>
        <dbReference type="EMBL" id="KAK8203561.1"/>
    </source>
</evidence>
<accession>A0ACC3SA28</accession>
<proteinExistence type="predicted"/>
<protein>
    <submittedName>
        <fullName evidence="1">Histone acetyltransferase type B subunit 2</fullName>
    </submittedName>
</protein>
<dbReference type="Proteomes" id="UP001320706">
    <property type="component" value="Unassembled WGS sequence"/>
</dbReference>
<name>A0ACC3SA28_9PEZI</name>
<keyword evidence="2" id="KW-1185">Reference proteome</keyword>
<evidence type="ECO:0000313" key="2">
    <source>
        <dbReference type="Proteomes" id="UP001320706"/>
    </source>
</evidence>
<reference evidence="1" key="1">
    <citation type="submission" date="2024-02" db="EMBL/GenBank/DDBJ databases">
        <title>Metagenome Assembled Genome of Zalaria obscura JY119.</title>
        <authorList>
            <person name="Vighnesh L."/>
            <person name="Jagadeeshwari U."/>
            <person name="Venkata Ramana C."/>
            <person name="Sasikala C."/>
        </authorList>
    </citation>
    <scope>NUCLEOTIDE SEQUENCE</scope>
    <source>
        <strain evidence="1">JY119</strain>
    </source>
</reference>
<sequence length="768" mass="86139">MQDQTTIEDSTVENKLINEEYKIWKKNAVFLYDIMYSRALEWPTLTTQWMPDVQAIPGKNFSTHRLLLGTHTSETAQNYLQIAHINLPNKPKANPADYDAEREEIGGYGATKEPIKFEIVQKINHPGEVNKARYMPQNPNMIATMCVDGNALVFDRTKHSSFPKNDEVQAQIVLQGHDKEGFGLDWNPHTEGQLVTGSEDCTVRVWDIKDYQKSNKNLSSSRTFTHHTATVNDVQFHPHHGHNLIGTVSDDLSFALIDLRKPSSSEPVITIRDNKDAVNALSFHPQYDTLLATGSADHTIGIFDMRYPQHGKIHSLEGHQDNITKIEWHPHDAGILASSSDDRRIIFWDISRAGQEQTPEDAEDGPPEMLFMHGGHTNRISDFSWNKNDPWMICSAAEDNLIQCWRAARQLVEKLPPDEDGSKEKEESEVENYICMARRSKEVSVDSGMCCAQYTARHSPADIQHQSNALEELYPCSVVPVHMKPPTHRPSSPDPAPPSQLVLPTTEPRDRNRSNALLTSPAAECLRLLHHRRLLRRRADRALQPREPAESEREARDAECASVRPYPSGSVDAVAKGITADWLMYSVKGRPHYYSTKKEEYAHIKFDLDAGTSTPPSPPSPFTPSSLVPRPTNTPRPLHPNKLEHEIPLRLRESDLPTHIQPVWVHHPLLRSHNLGRDHPIALASLPPKHLHPPWHGLVEIAARYPETEQSEAQIPDHDALVQDRRARELHAFSALQHPAVGGGAGMGSRGGDAGVRGLGVLEGDARG</sequence>